<keyword evidence="2" id="KW-1185">Reference proteome</keyword>
<dbReference type="AlphaFoldDB" id="A0A3P8K564"/>
<protein>
    <submittedName>
        <fullName evidence="1">Uncharacterized protein</fullName>
    </submittedName>
</protein>
<dbReference type="EMBL" id="UZAL01039994">
    <property type="protein sequence ID" value="VDP76343.1"/>
    <property type="molecule type" value="Genomic_DNA"/>
</dbReference>
<dbReference type="Proteomes" id="UP000269396">
    <property type="component" value="Unassembled WGS sequence"/>
</dbReference>
<evidence type="ECO:0000313" key="2">
    <source>
        <dbReference type="Proteomes" id="UP000269396"/>
    </source>
</evidence>
<proteinExistence type="predicted"/>
<reference evidence="1 2" key="1">
    <citation type="submission" date="2018-11" db="EMBL/GenBank/DDBJ databases">
        <authorList>
            <consortium name="Pathogen Informatics"/>
        </authorList>
    </citation>
    <scope>NUCLEOTIDE SEQUENCE [LARGE SCALE GENOMIC DNA]</scope>
    <source>
        <strain>Denwood</strain>
        <strain evidence="2">Zambia</strain>
    </source>
</reference>
<accession>A0A3P8K564</accession>
<evidence type="ECO:0000313" key="1">
    <source>
        <dbReference type="EMBL" id="VDP76343.1"/>
    </source>
</evidence>
<name>A0A3P8K564_9TREM</name>
<gene>
    <name evidence="1" type="ORF">SMTD_LOCUS18173</name>
</gene>
<sequence>MVPIVVLLVNYLNDNLIVQKLFQYYHIIKLNP</sequence>
<organism evidence="1 2">
    <name type="scientific">Schistosoma mattheei</name>
    <dbReference type="NCBI Taxonomy" id="31246"/>
    <lineage>
        <taxon>Eukaryota</taxon>
        <taxon>Metazoa</taxon>
        <taxon>Spiralia</taxon>
        <taxon>Lophotrochozoa</taxon>
        <taxon>Platyhelminthes</taxon>
        <taxon>Trematoda</taxon>
        <taxon>Digenea</taxon>
        <taxon>Strigeidida</taxon>
        <taxon>Schistosomatoidea</taxon>
        <taxon>Schistosomatidae</taxon>
        <taxon>Schistosoma</taxon>
    </lineage>
</organism>